<dbReference type="EMBL" id="UZAI01017070">
    <property type="protein sequence ID" value="VDP20093.1"/>
    <property type="molecule type" value="Genomic_DNA"/>
</dbReference>
<gene>
    <name evidence="1" type="ORF">SMRZ_LOCUS16140</name>
</gene>
<dbReference type="AlphaFoldDB" id="A0A3P8FCX8"/>
<proteinExistence type="predicted"/>
<evidence type="ECO:0000313" key="2">
    <source>
        <dbReference type="Proteomes" id="UP000277204"/>
    </source>
</evidence>
<organism evidence="1 2">
    <name type="scientific">Schistosoma margrebowiei</name>
    <dbReference type="NCBI Taxonomy" id="48269"/>
    <lineage>
        <taxon>Eukaryota</taxon>
        <taxon>Metazoa</taxon>
        <taxon>Spiralia</taxon>
        <taxon>Lophotrochozoa</taxon>
        <taxon>Platyhelminthes</taxon>
        <taxon>Trematoda</taxon>
        <taxon>Digenea</taxon>
        <taxon>Strigeidida</taxon>
        <taxon>Schistosomatoidea</taxon>
        <taxon>Schistosomatidae</taxon>
        <taxon>Schistosoma</taxon>
    </lineage>
</organism>
<evidence type="ECO:0000313" key="1">
    <source>
        <dbReference type="EMBL" id="VDP20093.1"/>
    </source>
</evidence>
<dbReference type="Proteomes" id="UP000277204">
    <property type="component" value="Unassembled WGS sequence"/>
</dbReference>
<sequence length="137" mass="15869">MENPALLKLISPSMIWIDSELLNSTTLTQDEESHYGRIRYPELDLNPTADFMELSIWDNMHMQPNIPLANERSKLEVNSRMSRYTANTMEIVLTAEMFFAKFGGRKANVRRYNLVVDMDYPPRRVGQSDSKPMVHMG</sequence>
<keyword evidence="2" id="KW-1185">Reference proteome</keyword>
<protein>
    <submittedName>
        <fullName evidence="1">Uncharacterized protein</fullName>
    </submittedName>
</protein>
<reference evidence="1 2" key="1">
    <citation type="submission" date="2018-11" db="EMBL/GenBank/DDBJ databases">
        <authorList>
            <consortium name="Pathogen Informatics"/>
        </authorList>
    </citation>
    <scope>NUCLEOTIDE SEQUENCE [LARGE SCALE GENOMIC DNA]</scope>
    <source>
        <strain evidence="1 2">Zambia</strain>
    </source>
</reference>
<accession>A0A3P8FCX8</accession>
<name>A0A3P8FCX8_9TREM</name>